<name>A0A2P8CY92_9ACTN</name>
<protein>
    <submittedName>
        <fullName evidence="2">Putative Flp pilus-assembly TadE/G-like protein</fullName>
    </submittedName>
</protein>
<sequence>MTRRDDRGQVTAFVVIIALALVLLLALVLEGGAALGARSRALSLAQEAARAGAQQIDLDAYRAGDDITLDTDAAAQAAKDFLHRSGAEGTAYVEGDTVTATAHLNYTFSLLPLGTRTLSGTASASPHTDP</sequence>
<dbReference type="AlphaFoldDB" id="A0A2P8CY92"/>
<accession>A0A2P8CY92</accession>
<keyword evidence="3" id="KW-1185">Reference proteome</keyword>
<evidence type="ECO:0000259" key="1">
    <source>
        <dbReference type="Pfam" id="PF13400"/>
    </source>
</evidence>
<dbReference type="InterPro" id="IPR028087">
    <property type="entry name" value="Tad_N"/>
</dbReference>
<gene>
    <name evidence="2" type="ORF">CLV63_12446</name>
</gene>
<evidence type="ECO:0000313" key="2">
    <source>
        <dbReference type="EMBL" id="PSK89942.1"/>
    </source>
</evidence>
<reference evidence="2 3" key="1">
    <citation type="submission" date="2018-03" db="EMBL/GenBank/DDBJ databases">
        <title>Genomic Encyclopedia of Archaeal and Bacterial Type Strains, Phase II (KMG-II): from individual species to whole genera.</title>
        <authorList>
            <person name="Goeker M."/>
        </authorList>
    </citation>
    <scope>NUCLEOTIDE SEQUENCE [LARGE SCALE GENOMIC DNA]</scope>
    <source>
        <strain evidence="2 3">DSM 45312</strain>
    </source>
</reference>
<evidence type="ECO:0000313" key="3">
    <source>
        <dbReference type="Proteomes" id="UP000240542"/>
    </source>
</evidence>
<comment type="caution">
    <text evidence="2">The sequence shown here is derived from an EMBL/GenBank/DDBJ whole genome shotgun (WGS) entry which is preliminary data.</text>
</comment>
<dbReference type="Pfam" id="PF13400">
    <property type="entry name" value="Tad"/>
    <property type="match status" value="1"/>
</dbReference>
<dbReference type="OrthoDB" id="3431582at2"/>
<proteinExistence type="predicted"/>
<dbReference type="EMBL" id="PYGA01000024">
    <property type="protein sequence ID" value="PSK89942.1"/>
    <property type="molecule type" value="Genomic_DNA"/>
</dbReference>
<organism evidence="2 3">
    <name type="scientific">Murinocardiopsis flavida</name>
    <dbReference type="NCBI Taxonomy" id="645275"/>
    <lineage>
        <taxon>Bacteria</taxon>
        <taxon>Bacillati</taxon>
        <taxon>Actinomycetota</taxon>
        <taxon>Actinomycetes</taxon>
        <taxon>Streptosporangiales</taxon>
        <taxon>Nocardiopsidaceae</taxon>
        <taxon>Murinocardiopsis</taxon>
    </lineage>
</organism>
<dbReference type="RefSeq" id="WP_106585997.1">
    <property type="nucleotide sequence ID" value="NZ_PYGA01000024.1"/>
</dbReference>
<dbReference type="Proteomes" id="UP000240542">
    <property type="component" value="Unassembled WGS sequence"/>
</dbReference>
<feature type="domain" description="Putative Flp pilus-assembly TadG-like N-terminal" evidence="1">
    <location>
        <begin position="8"/>
        <end position="55"/>
    </location>
</feature>